<sequence>MISDGKQAGTLTSPRDQRKTTKRADREPGLKRRRKAGMGAEQMPGPSVTTSMRPDAIWRC</sequence>
<organism evidence="2 3">
    <name type="scientific">Melipona bicolor</name>
    <dbReference type="NCBI Taxonomy" id="60889"/>
    <lineage>
        <taxon>Eukaryota</taxon>
        <taxon>Metazoa</taxon>
        <taxon>Ecdysozoa</taxon>
        <taxon>Arthropoda</taxon>
        <taxon>Hexapoda</taxon>
        <taxon>Insecta</taxon>
        <taxon>Pterygota</taxon>
        <taxon>Neoptera</taxon>
        <taxon>Endopterygota</taxon>
        <taxon>Hymenoptera</taxon>
        <taxon>Apocrita</taxon>
        <taxon>Aculeata</taxon>
        <taxon>Apoidea</taxon>
        <taxon>Anthophila</taxon>
        <taxon>Apidae</taxon>
        <taxon>Melipona</taxon>
    </lineage>
</organism>
<evidence type="ECO:0000313" key="3">
    <source>
        <dbReference type="Proteomes" id="UP001177670"/>
    </source>
</evidence>
<name>A0AA40G8A0_9HYME</name>
<feature type="compositionally biased region" description="Basic and acidic residues" evidence="1">
    <location>
        <begin position="15"/>
        <end position="30"/>
    </location>
</feature>
<accession>A0AA40G8A0</accession>
<evidence type="ECO:0000313" key="2">
    <source>
        <dbReference type="EMBL" id="KAK1132888.1"/>
    </source>
</evidence>
<dbReference type="AlphaFoldDB" id="A0AA40G8A0"/>
<keyword evidence="3" id="KW-1185">Reference proteome</keyword>
<gene>
    <name evidence="2" type="ORF">K0M31_014256</name>
</gene>
<evidence type="ECO:0000256" key="1">
    <source>
        <dbReference type="SAM" id="MobiDB-lite"/>
    </source>
</evidence>
<dbReference type="Proteomes" id="UP001177670">
    <property type="component" value="Unassembled WGS sequence"/>
</dbReference>
<comment type="caution">
    <text evidence="2">The sequence shown here is derived from an EMBL/GenBank/DDBJ whole genome shotgun (WGS) entry which is preliminary data.</text>
</comment>
<reference evidence="2" key="1">
    <citation type="submission" date="2021-10" db="EMBL/GenBank/DDBJ databases">
        <title>Melipona bicolor Genome sequencing and assembly.</title>
        <authorList>
            <person name="Araujo N.S."/>
            <person name="Arias M.C."/>
        </authorList>
    </citation>
    <scope>NUCLEOTIDE SEQUENCE</scope>
    <source>
        <strain evidence="2">USP_2M_L1-L4_2017</strain>
        <tissue evidence="2">Whole body</tissue>
    </source>
</reference>
<dbReference type="EMBL" id="JAHYIQ010000004">
    <property type="protein sequence ID" value="KAK1132888.1"/>
    <property type="molecule type" value="Genomic_DNA"/>
</dbReference>
<feature type="region of interest" description="Disordered" evidence="1">
    <location>
        <begin position="1"/>
        <end position="60"/>
    </location>
</feature>
<protein>
    <submittedName>
        <fullName evidence="2">Uncharacterized protein</fullName>
    </submittedName>
</protein>
<proteinExistence type="predicted"/>